<reference evidence="2" key="1">
    <citation type="journal article" date="2005" name="Environ. Microbiol.">
        <title>Genetic and functional properties of uncultivated thermophilic crenarchaeotes from a subsurface gold mine as revealed by analysis of genome fragments.</title>
        <authorList>
            <person name="Nunoura T."/>
            <person name="Hirayama H."/>
            <person name="Takami H."/>
            <person name="Oida H."/>
            <person name="Nishi S."/>
            <person name="Shimamura S."/>
            <person name="Suzuki Y."/>
            <person name="Inagaki F."/>
            <person name="Takai K."/>
            <person name="Nealson K.H."/>
            <person name="Horikoshi K."/>
        </authorList>
    </citation>
    <scope>NUCLEOTIDE SEQUENCE</scope>
</reference>
<evidence type="ECO:0000313" key="2">
    <source>
        <dbReference type="EMBL" id="BAL53861.1"/>
    </source>
</evidence>
<gene>
    <name evidence="2" type="ORF">HGMM_F10C03C29</name>
</gene>
<protein>
    <submittedName>
        <fullName evidence="2">Uncharacterized protein</fullName>
    </submittedName>
</protein>
<feature type="region of interest" description="Disordered" evidence="1">
    <location>
        <begin position="38"/>
        <end position="58"/>
    </location>
</feature>
<accession>H5SCH5</accession>
<dbReference type="AlphaFoldDB" id="H5SCH5"/>
<organism evidence="2">
    <name type="scientific">uncultured Acidobacteriota bacterium</name>
    <dbReference type="NCBI Taxonomy" id="171953"/>
    <lineage>
        <taxon>Bacteria</taxon>
        <taxon>Pseudomonadati</taxon>
        <taxon>Acidobacteriota</taxon>
        <taxon>environmental samples</taxon>
    </lineage>
</organism>
<sequence>MRLARYRWQGGEEGDEVVAWIERIGELRNRIVREEALRGQPGTISTPLGSAVPPSTGE</sequence>
<name>H5SCH5_9BACT</name>
<evidence type="ECO:0000256" key="1">
    <source>
        <dbReference type="SAM" id="MobiDB-lite"/>
    </source>
</evidence>
<reference evidence="2" key="2">
    <citation type="journal article" date="2012" name="PLoS ONE">
        <title>A Deeply Branching Thermophilic Bacterium with an Ancient Acetyl-CoA Pathway Dominates a Subsurface Ecosystem.</title>
        <authorList>
            <person name="Takami H."/>
            <person name="Noguchi H."/>
            <person name="Takaki Y."/>
            <person name="Uchiyama I."/>
            <person name="Toyoda A."/>
            <person name="Nishi S."/>
            <person name="Chee G.-J."/>
            <person name="Arai W."/>
            <person name="Nunoura T."/>
            <person name="Itoh T."/>
            <person name="Hattori M."/>
            <person name="Takai K."/>
        </authorList>
    </citation>
    <scope>NUCLEOTIDE SEQUENCE</scope>
</reference>
<dbReference type="EMBL" id="AP011669">
    <property type="protein sequence ID" value="BAL53861.1"/>
    <property type="molecule type" value="Genomic_DNA"/>
</dbReference>
<proteinExistence type="predicted"/>